<keyword evidence="1" id="KW-1133">Transmembrane helix</keyword>
<dbReference type="FunFam" id="1.20.1270.280:FF:000007">
    <property type="entry name" value="dynein heavy chain 2, axonemal"/>
    <property type="match status" value="1"/>
</dbReference>
<reference evidence="4 5" key="1">
    <citation type="submission" date="2024-07" db="EMBL/GenBank/DDBJ databases">
        <title>Chromosome-level genome assembly of the water stick insect Ranatra chinensis (Heteroptera: Nepidae).</title>
        <authorList>
            <person name="Liu X."/>
        </authorList>
    </citation>
    <scope>NUCLEOTIDE SEQUENCE [LARGE SCALE GENOMIC DNA]</scope>
    <source>
        <strain evidence="4">Cailab_2021Rc</strain>
        <tissue evidence="4">Muscle</tissue>
    </source>
</reference>
<accession>A0ABD0YTK2</accession>
<keyword evidence="1" id="KW-0472">Membrane</keyword>
<feature type="domain" description="Dynein heavy chain AAA lid" evidence="2">
    <location>
        <begin position="22"/>
        <end position="148"/>
    </location>
</feature>
<dbReference type="PANTHER" id="PTHR22878:SF68">
    <property type="entry name" value="DYNEIN HEAVY CHAIN 6, AXONEMAL-LIKE"/>
    <property type="match status" value="1"/>
</dbReference>
<keyword evidence="5" id="KW-1185">Reference proteome</keyword>
<dbReference type="InterPro" id="IPR041228">
    <property type="entry name" value="Dynein_C"/>
</dbReference>
<proteinExistence type="predicted"/>
<dbReference type="InterPro" id="IPR041658">
    <property type="entry name" value="AAA_lid_11"/>
</dbReference>
<evidence type="ECO:0000259" key="2">
    <source>
        <dbReference type="Pfam" id="PF18198"/>
    </source>
</evidence>
<name>A0ABD0YTK2_9HEMI</name>
<evidence type="ECO:0000313" key="4">
    <source>
        <dbReference type="EMBL" id="KAL1139310.1"/>
    </source>
</evidence>
<dbReference type="InterPro" id="IPR026983">
    <property type="entry name" value="DHC"/>
</dbReference>
<dbReference type="EMBL" id="JBFDAA010000002">
    <property type="protein sequence ID" value="KAL1139310.1"/>
    <property type="molecule type" value="Genomic_DNA"/>
</dbReference>
<dbReference type="Pfam" id="PF18198">
    <property type="entry name" value="AAA_lid_11"/>
    <property type="match status" value="1"/>
</dbReference>
<feature type="transmembrane region" description="Helical" evidence="1">
    <location>
        <begin position="304"/>
        <end position="325"/>
    </location>
</feature>
<evidence type="ECO:0000313" key="5">
    <source>
        <dbReference type="Proteomes" id="UP001558652"/>
    </source>
</evidence>
<dbReference type="AlphaFoldDB" id="A0ABD0YTK2"/>
<evidence type="ECO:0000259" key="3">
    <source>
        <dbReference type="Pfam" id="PF18199"/>
    </source>
</evidence>
<gene>
    <name evidence="4" type="ORF">AAG570_006296</name>
</gene>
<sequence>MKRLYNMISDTQFSICKCKHKYKKLLYSLCFFHAILIERKKFQQLGWNVVYSFNDSDFEVSENLLSIYLDEYRDTPWDALKYLIAGICYGGHVTDDWDRRLLTTYINRLSALPTYFIPTDTEIENYREFINTLPAIDHPNAFGQHPNADTTSLMIDTRILCETLMSLQVTSSDASGESKEVKVMALADDVLNKVPEPINYELTERHIGPRKTPLDVVLLQEISRYNVLLIKMEKSLVDLKKGIQGFIVMSSELEEIFTCIYDGRVPSMWLKAYPSLKTLGSWTYDLVLRVQHFSKWATKLKPPLLFWLSAFTFPTGFLTAVLQVVNISTFNNRIH</sequence>
<organism evidence="4 5">
    <name type="scientific">Ranatra chinensis</name>
    <dbReference type="NCBI Taxonomy" id="642074"/>
    <lineage>
        <taxon>Eukaryota</taxon>
        <taxon>Metazoa</taxon>
        <taxon>Ecdysozoa</taxon>
        <taxon>Arthropoda</taxon>
        <taxon>Hexapoda</taxon>
        <taxon>Insecta</taxon>
        <taxon>Pterygota</taxon>
        <taxon>Neoptera</taxon>
        <taxon>Paraneoptera</taxon>
        <taxon>Hemiptera</taxon>
        <taxon>Heteroptera</taxon>
        <taxon>Panheteroptera</taxon>
        <taxon>Nepomorpha</taxon>
        <taxon>Nepidae</taxon>
        <taxon>Ranatrinae</taxon>
        <taxon>Ranatra</taxon>
    </lineage>
</organism>
<dbReference type="Gene3D" id="1.10.8.720">
    <property type="entry name" value="Region D6 of dynein motor"/>
    <property type="match status" value="1"/>
</dbReference>
<dbReference type="Pfam" id="PF18199">
    <property type="entry name" value="Dynein_C"/>
    <property type="match status" value="1"/>
</dbReference>
<comment type="caution">
    <text evidence="4">The sequence shown here is derived from an EMBL/GenBank/DDBJ whole genome shotgun (WGS) entry which is preliminary data.</text>
</comment>
<dbReference type="InterPro" id="IPR042219">
    <property type="entry name" value="AAA_lid_11_sf"/>
</dbReference>
<protein>
    <submittedName>
        <fullName evidence="4">Uncharacterized protein</fullName>
    </submittedName>
</protein>
<dbReference type="Proteomes" id="UP001558652">
    <property type="component" value="Unassembled WGS sequence"/>
</dbReference>
<evidence type="ECO:0000256" key="1">
    <source>
        <dbReference type="SAM" id="Phobius"/>
    </source>
</evidence>
<dbReference type="PANTHER" id="PTHR22878">
    <property type="entry name" value="DYNEIN HEAVY CHAIN 6, AXONEMAL-LIKE-RELATED"/>
    <property type="match status" value="1"/>
</dbReference>
<dbReference type="Gene3D" id="1.20.1270.280">
    <property type="match status" value="1"/>
</dbReference>
<feature type="domain" description="Dynein heavy chain C-terminal" evidence="3">
    <location>
        <begin position="157"/>
        <end position="325"/>
    </location>
</feature>
<keyword evidence="1" id="KW-0812">Transmembrane</keyword>